<keyword evidence="10" id="KW-1185">Reference proteome</keyword>
<evidence type="ECO:0000313" key="10">
    <source>
        <dbReference type="Proteomes" id="UP000265618"/>
    </source>
</evidence>
<gene>
    <name evidence="9" type="ORF">KIPB_000079</name>
</gene>
<feature type="transmembrane region" description="Helical" evidence="6">
    <location>
        <begin position="511"/>
        <end position="536"/>
    </location>
</feature>
<dbReference type="InterPro" id="IPR008915">
    <property type="entry name" value="Peptidase_M50"/>
</dbReference>
<dbReference type="InterPro" id="IPR001193">
    <property type="entry name" value="MBTPS2"/>
</dbReference>
<dbReference type="Pfam" id="PF02163">
    <property type="entry name" value="Peptidase_M50"/>
    <property type="match status" value="1"/>
</dbReference>
<evidence type="ECO:0000256" key="5">
    <source>
        <dbReference type="ARBA" id="ARBA00032658"/>
    </source>
</evidence>
<evidence type="ECO:0000259" key="8">
    <source>
        <dbReference type="Pfam" id="PF02163"/>
    </source>
</evidence>
<keyword evidence="7" id="KW-0732">Signal</keyword>
<feature type="transmembrane region" description="Helical" evidence="6">
    <location>
        <begin position="473"/>
        <end position="490"/>
    </location>
</feature>
<dbReference type="GO" id="GO:0004222">
    <property type="term" value="F:metalloendopeptidase activity"/>
    <property type="evidence" value="ECO:0007669"/>
    <property type="project" value="InterPro"/>
</dbReference>
<dbReference type="Proteomes" id="UP000265618">
    <property type="component" value="Unassembled WGS sequence"/>
</dbReference>
<accession>A0A9K3CM01</accession>
<reference evidence="9 10" key="1">
    <citation type="journal article" date="2018" name="PLoS ONE">
        <title>The draft genome of Kipferlia bialata reveals reductive genome evolution in fornicate parasites.</title>
        <authorList>
            <person name="Tanifuji G."/>
            <person name="Takabayashi S."/>
            <person name="Kume K."/>
            <person name="Takagi M."/>
            <person name="Nakayama T."/>
            <person name="Kamikawa R."/>
            <person name="Inagaki Y."/>
            <person name="Hashimoto T."/>
        </authorList>
    </citation>
    <scope>NUCLEOTIDE SEQUENCE [LARGE SCALE GENOMIC DNA]</scope>
    <source>
        <strain evidence="9">NY0173</strain>
    </source>
</reference>
<evidence type="ECO:0000256" key="2">
    <source>
        <dbReference type="ARBA" id="ARBA00022692"/>
    </source>
</evidence>
<evidence type="ECO:0000256" key="1">
    <source>
        <dbReference type="ARBA" id="ARBA00004127"/>
    </source>
</evidence>
<feature type="domain" description="Peptidase M50" evidence="8">
    <location>
        <begin position="142"/>
        <end position="527"/>
    </location>
</feature>
<evidence type="ECO:0000256" key="7">
    <source>
        <dbReference type="SAM" id="SignalP"/>
    </source>
</evidence>
<dbReference type="GO" id="GO:0012505">
    <property type="term" value="C:endomembrane system"/>
    <property type="evidence" value="ECO:0007669"/>
    <property type="project" value="UniProtKB-SubCell"/>
</dbReference>
<dbReference type="GO" id="GO:0016020">
    <property type="term" value="C:membrane"/>
    <property type="evidence" value="ECO:0007669"/>
    <property type="project" value="InterPro"/>
</dbReference>
<sequence length="539" mass="58335">MLGILLLPLGAWAVWLCLYHTVRAFDVGNGNVLSSALAQRHLSISWWGFVWEHVTQDLGSVNESSRDHSNDRHPLSKEARKEHTFTRRLLSCVCVLGELTLLCTLPILAVTAYNNAAAIVSPGERGAVGLALPTGNSVLMIYVIIVLVGSVHEMGHFMACRVQGVPVRAIGLNFRYGLVTLYVATHTPISSVPLAQRRSLILSGSTFNTLLCLCVYLCLWIVALGLGDPKGGAMVTNIDPSPYDPRLASSLPLSIQSGDVITSVGGCDVQNVAGYFQCVKELAAIQTGTIPLCPPAEVYDYYTPPHADAQTAYSTARIGGVCVKQSDLGPLHLAHPYSIQQQSIVYPSPETWYALGDVRPDTLEVLAPYSNQNLLDNASNCEDCEVEPYTVSDKILCTSGCHHSQYTCVLPPQTLPSSHTDLSVYAPVTVNGERLIVSTRLQSLLDSVAVTDVFVSKWDMGLVPFKAVQTLELALSVSLGMAVLSLLPFLRQGDGGHYVRYLSEATSSLRVSFAVHLYVSICKVLFGLVVLTVGFANFR</sequence>
<dbReference type="GO" id="GO:0005737">
    <property type="term" value="C:cytoplasm"/>
    <property type="evidence" value="ECO:0007669"/>
    <property type="project" value="TreeGrafter"/>
</dbReference>
<dbReference type="PANTHER" id="PTHR13325">
    <property type="entry name" value="PROTEASE M50 MEMBRANE-BOUND TRANSCRIPTION FACTOR SITE 2 PROTEASE"/>
    <property type="match status" value="1"/>
</dbReference>
<keyword evidence="3 6" id="KW-1133">Transmembrane helix</keyword>
<name>A0A9K3CM01_9EUKA</name>
<protein>
    <recommendedName>
        <fullName evidence="5">Endopeptidase S2P</fullName>
    </recommendedName>
</protein>
<feature type="signal peptide" evidence="7">
    <location>
        <begin position="1"/>
        <end position="24"/>
    </location>
</feature>
<feature type="transmembrane region" description="Helical" evidence="6">
    <location>
        <begin position="126"/>
        <end position="148"/>
    </location>
</feature>
<dbReference type="GO" id="GO:0031293">
    <property type="term" value="P:membrane protein intracellular domain proteolysis"/>
    <property type="evidence" value="ECO:0007669"/>
    <property type="project" value="TreeGrafter"/>
</dbReference>
<dbReference type="EMBL" id="BDIP01000006">
    <property type="protein sequence ID" value="GIQ79434.1"/>
    <property type="molecule type" value="Genomic_DNA"/>
</dbReference>
<proteinExistence type="predicted"/>
<evidence type="ECO:0000313" key="9">
    <source>
        <dbReference type="EMBL" id="GIQ79434.1"/>
    </source>
</evidence>
<feature type="chain" id="PRO_5039944103" description="Endopeptidase S2P" evidence="7">
    <location>
        <begin position="25"/>
        <end position="539"/>
    </location>
</feature>
<feature type="transmembrane region" description="Helical" evidence="6">
    <location>
        <begin position="207"/>
        <end position="227"/>
    </location>
</feature>
<dbReference type="GO" id="GO:1905897">
    <property type="term" value="P:regulation of response to endoplasmic reticulum stress"/>
    <property type="evidence" value="ECO:0007669"/>
    <property type="project" value="TreeGrafter"/>
</dbReference>
<organism evidence="9 10">
    <name type="scientific">Kipferlia bialata</name>
    <dbReference type="NCBI Taxonomy" id="797122"/>
    <lineage>
        <taxon>Eukaryota</taxon>
        <taxon>Metamonada</taxon>
        <taxon>Carpediemonas-like organisms</taxon>
        <taxon>Kipferlia</taxon>
    </lineage>
</organism>
<dbReference type="PANTHER" id="PTHR13325:SF3">
    <property type="entry name" value="MEMBRANE-BOUND TRANSCRIPTION FACTOR SITE-2 PROTEASE"/>
    <property type="match status" value="1"/>
</dbReference>
<evidence type="ECO:0000256" key="4">
    <source>
        <dbReference type="ARBA" id="ARBA00023136"/>
    </source>
</evidence>
<dbReference type="AlphaFoldDB" id="A0A9K3CM01"/>
<comment type="subcellular location">
    <subcellularLocation>
        <location evidence="1">Endomembrane system</location>
        <topology evidence="1">Multi-pass membrane protein</topology>
    </subcellularLocation>
</comment>
<keyword evidence="4 6" id="KW-0472">Membrane</keyword>
<comment type="caution">
    <text evidence="9">The sequence shown here is derived from an EMBL/GenBank/DDBJ whole genome shotgun (WGS) entry which is preliminary data.</text>
</comment>
<evidence type="ECO:0000256" key="3">
    <source>
        <dbReference type="ARBA" id="ARBA00022989"/>
    </source>
</evidence>
<feature type="transmembrane region" description="Helical" evidence="6">
    <location>
        <begin position="88"/>
        <end position="114"/>
    </location>
</feature>
<keyword evidence="2 6" id="KW-0812">Transmembrane</keyword>
<evidence type="ECO:0000256" key="6">
    <source>
        <dbReference type="SAM" id="Phobius"/>
    </source>
</evidence>